<organism evidence="8 9">
    <name type="scientific">Oedothorax gibbosus</name>
    <dbReference type="NCBI Taxonomy" id="931172"/>
    <lineage>
        <taxon>Eukaryota</taxon>
        <taxon>Metazoa</taxon>
        <taxon>Ecdysozoa</taxon>
        <taxon>Arthropoda</taxon>
        <taxon>Chelicerata</taxon>
        <taxon>Arachnida</taxon>
        <taxon>Araneae</taxon>
        <taxon>Araneomorphae</taxon>
        <taxon>Entelegynae</taxon>
        <taxon>Araneoidea</taxon>
        <taxon>Linyphiidae</taxon>
        <taxon>Erigoninae</taxon>
        <taxon>Oedothorax</taxon>
    </lineage>
</organism>
<dbReference type="GO" id="GO:0004674">
    <property type="term" value="F:protein serine/threonine kinase activity"/>
    <property type="evidence" value="ECO:0007669"/>
    <property type="project" value="UniProtKB-KW"/>
</dbReference>
<dbReference type="InterPro" id="IPR011009">
    <property type="entry name" value="Kinase-like_dom_sf"/>
</dbReference>
<evidence type="ECO:0000313" key="8">
    <source>
        <dbReference type="EMBL" id="KAG8191745.1"/>
    </source>
</evidence>
<name>A0AAV6V4R0_9ARAC</name>
<evidence type="ECO:0000256" key="1">
    <source>
        <dbReference type="ARBA" id="ARBA00012513"/>
    </source>
</evidence>
<dbReference type="Proteomes" id="UP000827092">
    <property type="component" value="Unassembled WGS sequence"/>
</dbReference>
<dbReference type="SMART" id="SM00220">
    <property type="entry name" value="S_TKc"/>
    <property type="match status" value="1"/>
</dbReference>
<dbReference type="SUPFAM" id="SSF56112">
    <property type="entry name" value="Protein kinase-like (PK-like)"/>
    <property type="match status" value="1"/>
</dbReference>
<keyword evidence="2 4" id="KW-0547">Nucleotide-binding</keyword>
<dbReference type="PANTHER" id="PTHR11909">
    <property type="entry name" value="CASEIN KINASE-RELATED"/>
    <property type="match status" value="1"/>
</dbReference>
<dbReference type="Gene3D" id="1.10.510.10">
    <property type="entry name" value="Transferase(Phosphotransferase) domain 1"/>
    <property type="match status" value="1"/>
</dbReference>
<keyword evidence="5" id="KW-0808">Transferase</keyword>
<feature type="region of interest" description="Disordered" evidence="6">
    <location>
        <begin position="338"/>
        <end position="408"/>
    </location>
</feature>
<evidence type="ECO:0000256" key="6">
    <source>
        <dbReference type="SAM" id="MobiDB-lite"/>
    </source>
</evidence>
<dbReference type="PROSITE" id="PS00108">
    <property type="entry name" value="PROTEIN_KINASE_ST"/>
    <property type="match status" value="1"/>
</dbReference>
<evidence type="ECO:0000256" key="4">
    <source>
        <dbReference type="PROSITE-ProRule" id="PRU10141"/>
    </source>
</evidence>
<dbReference type="EC" id="2.7.11.1" evidence="1"/>
<feature type="compositionally biased region" description="Basic residues" evidence="6">
    <location>
        <begin position="1"/>
        <end position="13"/>
    </location>
</feature>
<feature type="region of interest" description="Disordered" evidence="6">
    <location>
        <begin position="1"/>
        <end position="28"/>
    </location>
</feature>
<feature type="domain" description="Protein kinase" evidence="7">
    <location>
        <begin position="38"/>
        <end position="324"/>
    </location>
</feature>
<feature type="compositionally biased region" description="Basic and acidic residues" evidence="6">
    <location>
        <begin position="389"/>
        <end position="401"/>
    </location>
</feature>
<comment type="caution">
    <text evidence="8">The sequence shown here is derived from an EMBL/GenBank/DDBJ whole genome shotgun (WGS) entry which is preliminary data.</text>
</comment>
<dbReference type="InterPro" id="IPR017441">
    <property type="entry name" value="Protein_kinase_ATP_BS"/>
</dbReference>
<keyword evidence="9" id="KW-1185">Reference proteome</keyword>
<protein>
    <recommendedName>
        <fullName evidence="1">non-specific serine/threonine protein kinase</fullName>
        <ecNumber evidence="1">2.7.11.1</ecNumber>
    </recommendedName>
</protein>
<keyword evidence="3 4" id="KW-0067">ATP-binding</keyword>
<dbReference type="AlphaFoldDB" id="A0AAV6V4R0"/>
<dbReference type="EMBL" id="JAFNEN010000153">
    <property type="protein sequence ID" value="KAG8191745.1"/>
    <property type="molecule type" value="Genomic_DNA"/>
</dbReference>
<dbReference type="PROSITE" id="PS50011">
    <property type="entry name" value="PROTEIN_KINASE_DOM"/>
    <property type="match status" value="1"/>
</dbReference>
<comment type="similarity">
    <text evidence="5">Belongs to the protein kinase superfamily.</text>
</comment>
<keyword evidence="5" id="KW-0418">Kinase</keyword>
<sequence length="408" mass="46540">MSKAAKPRGRKPAAAKGHQLPEPIPEGFEMTDTHKRRWKIGSLIGSGGFGTVYFASEAGKKTFDFVIKVEHHGNGPLFTELHCYQNIGKPNDIAEWVKKNKLPFLGLSPMHGFGSFEFNGSKYRFMVIERYDKDLQKLFEESNRRFPEKTVYQVGLSMINVLEYIHAMGYVHGDIKPANLLLGRKKGTENQVYLVDMGLACKYQKDGVHKKDLPDPKKAHNGTPEFTSRDAHRGCFSRRTDMEILCYNLLQWLSGELPWEKYASDCKKLHQEKERYMKNIDEFLDVLNISKTGGMKKLLSYVSKLGFEEEPDYNLCRKIFKDELKKLGCDKDTTLDFTNPNKVTQAAEAPVSDKENSKKAAKPTREKRKPEADVLLPPGIVPTQAMLDIMEKRASAKETKPTKTRRKK</sequence>
<dbReference type="PROSITE" id="PS00107">
    <property type="entry name" value="PROTEIN_KINASE_ATP"/>
    <property type="match status" value="1"/>
</dbReference>
<dbReference type="GO" id="GO:0005524">
    <property type="term" value="F:ATP binding"/>
    <property type="evidence" value="ECO:0007669"/>
    <property type="project" value="UniProtKB-UniRule"/>
</dbReference>
<dbReference type="InterPro" id="IPR050235">
    <property type="entry name" value="CK1_Ser-Thr_kinase"/>
</dbReference>
<dbReference type="InterPro" id="IPR000719">
    <property type="entry name" value="Prot_kinase_dom"/>
</dbReference>
<gene>
    <name evidence="8" type="ORF">JTE90_008808</name>
</gene>
<evidence type="ECO:0000313" key="9">
    <source>
        <dbReference type="Proteomes" id="UP000827092"/>
    </source>
</evidence>
<dbReference type="InterPro" id="IPR008271">
    <property type="entry name" value="Ser/Thr_kinase_AS"/>
</dbReference>
<dbReference type="Pfam" id="PF00069">
    <property type="entry name" value="Pkinase"/>
    <property type="match status" value="1"/>
</dbReference>
<accession>A0AAV6V4R0</accession>
<evidence type="ECO:0000256" key="5">
    <source>
        <dbReference type="RuleBase" id="RU000304"/>
    </source>
</evidence>
<proteinExistence type="inferred from homology"/>
<evidence type="ECO:0000259" key="7">
    <source>
        <dbReference type="PROSITE" id="PS50011"/>
    </source>
</evidence>
<keyword evidence="5" id="KW-0723">Serine/threonine-protein kinase</keyword>
<evidence type="ECO:0000256" key="3">
    <source>
        <dbReference type="ARBA" id="ARBA00022840"/>
    </source>
</evidence>
<reference evidence="8 9" key="1">
    <citation type="journal article" date="2022" name="Nat. Ecol. Evol.">
        <title>A masculinizing supergene underlies an exaggerated male reproductive morph in a spider.</title>
        <authorList>
            <person name="Hendrickx F."/>
            <person name="De Corte Z."/>
            <person name="Sonet G."/>
            <person name="Van Belleghem S.M."/>
            <person name="Kostlbacher S."/>
            <person name="Vangestel C."/>
        </authorList>
    </citation>
    <scope>NUCLEOTIDE SEQUENCE [LARGE SCALE GENOMIC DNA]</scope>
    <source>
        <strain evidence="8">W744_W776</strain>
    </source>
</reference>
<feature type="binding site" evidence="4">
    <location>
        <position position="68"/>
    </location>
    <ligand>
        <name>ATP</name>
        <dbReference type="ChEBI" id="CHEBI:30616"/>
    </ligand>
</feature>
<evidence type="ECO:0000256" key="2">
    <source>
        <dbReference type="ARBA" id="ARBA00022741"/>
    </source>
</evidence>